<keyword evidence="7 8" id="KW-0170">Cobalt</keyword>
<dbReference type="Proteomes" id="UP001596545">
    <property type="component" value="Unassembled WGS sequence"/>
</dbReference>
<evidence type="ECO:0000256" key="1">
    <source>
        <dbReference type="ARBA" id="ARBA00022490"/>
    </source>
</evidence>
<keyword evidence="2 8" id="KW-0028">Amino-acid biosynthesis</keyword>
<keyword evidence="11" id="KW-1185">Reference proteome</keyword>
<dbReference type="SUPFAM" id="SSF53187">
    <property type="entry name" value="Zn-dependent exopeptidases"/>
    <property type="match status" value="1"/>
</dbReference>
<keyword evidence="6 8" id="KW-0457">Lysine biosynthesis</keyword>
<proteinExistence type="inferred from homology"/>
<dbReference type="GO" id="GO:0008270">
    <property type="term" value="F:zinc ion binding"/>
    <property type="evidence" value="ECO:0007669"/>
    <property type="project" value="UniProtKB-UniRule"/>
</dbReference>
<keyword evidence="1 8" id="KW-0963">Cytoplasm</keyword>
<comment type="subcellular location">
    <subcellularLocation>
        <location evidence="8">Cytoplasm</location>
    </subcellularLocation>
</comment>
<dbReference type="EC" id="3.5.1.130" evidence="8"/>
<feature type="compositionally biased region" description="Acidic residues" evidence="9">
    <location>
        <begin position="11"/>
        <end position="24"/>
    </location>
</feature>
<feature type="binding site" evidence="8">
    <location>
        <position position="177"/>
    </location>
    <ligand>
        <name>Zn(2+)</name>
        <dbReference type="ChEBI" id="CHEBI:29105"/>
        <label>2</label>
    </ligand>
</feature>
<dbReference type="InterPro" id="IPR002933">
    <property type="entry name" value="Peptidase_M20"/>
</dbReference>
<evidence type="ECO:0000256" key="3">
    <source>
        <dbReference type="ARBA" id="ARBA00022723"/>
    </source>
</evidence>
<dbReference type="PANTHER" id="PTHR43808:SF28">
    <property type="entry name" value="[LYSW]-LYSINE_[LYSW]-ORNITHINE HYDROLASE"/>
    <property type="match status" value="1"/>
</dbReference>
<evidence type="ECO:0000256" key="4">
    <source>
        <dbReference type="ARBA" id="ARBA00022801"/>
    </source>
</evidence>
<feature type="binding site" evidence="8">
    <location>
        <position position="151"/>
    </location>
    <ligand>
        <name>Zn(2+)</name>
        <dbReference type="ChEBI" id="CHEBI:29105"/>
        <label>2</label>
    </ligand>
</feature>
<comment type="caution">
    <text evidence="10">The sequence shown here is derived from an EMBL/GenBank/DDBJ whole genome shotgun (WGS) entry which is preliminary data.</text>
</comment>
<organism evidence="10 11">
    <name type="scientific">Halorubrum rutilum</name>
    <dbReference type="NCBI Taxonomy" id="1364933"/>
    <lineage>
        <taxon>Archaea</taxon>
        <taxon>Methanobacteriati</taxon>
        <taxon>Methanobacteriota</taxon>
        <taxon>Stenosarchaea group</taxon>
        <taxon>Halobacteria</taxon>
        <taxon>Halobacteriales</taxon>
        <taxon>Haloferacaceae</taxon>
        <taxon>Halorubrum</taxon>
    </lineage>
</organism>
<comment type="similarity">
    <text evidence="8">Belongs to the peptidase M20A family. LysK subfamily.</text>
</comment>
<gene>
    <name evidence="8" type="primary">lysK</name>
    <name evidence="10" type="ORF">ACFQMF_02905</name>
</gene>
<dbReference type="EC" id="3.5.1.132" evidence="8"/>
<feature type="binding site" evidence="8">
    <location>
        <position position="151"/>
    </location>
    <ligand>
        <name>Zn(2+)</name>
        <dbReference type="ChEBI" id="CHEBI:29105"/>
        <label>1</label>
    </ligand>
</feature>
<dbReference type="GO" id="GO:0005737">
    <property type="term" value="C:cytoplasm"/>
    <property type="evidence" value="ECO:0007669"/>
    <property type="project" value="UniProtKB-SubCell"/>
</dbReference>
<evidence type="ECO:0000256" key="9">
    <source>
        <dbReference type="SAM" id="MobiDB-lite"/>
    </source>
</evidence>
<keyword evidence="4 8" id="KW-0378">Hydrolase</keyword>
<evidence type="ECO:0000256" key="2">
    <source>
        <dbReference type="ARBA" id="ARBA00022605"/>
    </source>
</evidence>
<keyword evidence="5 8" id="KW-0862">Zinc</keyword>
<dbReference type="Gene3D" id="3.40.630.10">
    <property type="entry name" value="Zn peptidases"/>
    <property type="match status" value="2"/>
</dbReference>
<comment type="pathway">
    <text evidence="8">Amino-acid biosynthesis; L-arginine biosynthesis.</text>
</comment>
<reference evidence="10 11" key="1">
    <citation type="journal article" date="2019" name="Int. J. Syst. Evol. Microbiol.">
        <title>The Global Catalogue of Microorganisms (GCM) 10K type strain sequencing project: providing services to taxonomists for standard genome sequencing and annotation.</title>
        <authorList>
            <consortium name="The Broad Institute Genomics Platform"/>
            <consortium name="The Broad Institute Genome Sequencing Center for Infectious Disease"/>
            <person name="Wu L."/>
            <person name="Ma J."/>
        </authorList>
    </citation>
    <scope>NUCLEOTIDE SEQUENCE [LARGE SCALE GENOMIC DNA]</scope>
    <source>
        <strain evidence="10 11">CGMCC 1.12554</strain>
    </source>
</reference>
<evidence type="ECO:0000256" key="8">
    <source>
        <dbReference type="HAMAP-Rule" id="MF_01120"/>
    </source>
</evidence>
<accession>A0ABD6AH63</accession>
<dbReference type="EMBL" id="JBHTBL010000002">
    <property type="protein sequence ID" value="MFC7323527.1"/>
    <property type="molecule type" value="Genomic_DNA"/>
</dbReference>
<dbReference type="GO" id="GO:0016811">
    <property type="term" value="F:hydrolase activity, acting on carbon-nitrogen (but not peptide) bonds, in linear amides"/>
    <property type="evidence" value="ECO:0007669"/>
    <property type="project" value="UniProtKB-UniRule"/>
</dbReference>
<feature type="active site" evidence="8">
    <location>
        <position position="109"/>
    </location>
</feature>
<comment type="cofactor">
    <cofactor evidence="8">
        <name>Zn(2+)</name>
        <dbReference type="ChEBI" id="CHEBI:29105"/>
    </cofactor>
    <cofactor evidence="8">
        <name>Co(2+)</name>
        <dbReference type="ChEBI" id="CHEBI:48828"/>
    </cofactor>
    <text evidence="8">Binds 2 Zn(2+) or Co(2+) ions per subunit.</text>
</comment>
<dbReference type="PANTHER" id="PTHR43808">
    <property type="entry name" value="ACETYLORNITHINE DEACETYLASE"/>
    <property type="match status" value="1"/>
</dbReference>
<comment type="catalytic activity">
    <reaction evidence="8">
        <text>[amino-group carrier protein]-C-terminal-gamma-(L-lysyl)-L-glutamate + H2O = [amino-group carrier protein]-C-terminal-L-glutamate + L-lysine</text>
        <dbReference type="Rhea" id="RHEA:48684"/>
        <dbReference type="Rhea" id="RHEA-COMP:9693"/>
        <dbReference type="Rhea" id="RHEA-COMP:9715"/>
        <dbReference type="ChEBI" id="CHEBI:15377"/>
        <dbReference type="ChEBI" id="CHEBI:32551"/>
        <dbReference type="ChEBI" id="CHEBI:78525"/>
        <dbReference type="ChEBI" id="CHEBI:78526"/>
        <dbReference type="EC" id="3.5.1.130"/>
    </reaction>
</comment>
<dbReference type="Pfam" id="PF01546">
    <property type="entry name" value="Peptidase_M20"/>
    <property type="match status" value="1"/>
</dbReference>
<sequence>MAAGKEREEAEAGGESEPEADGETEAAAGSSPAGTDVVAGGGYPADCDTPARKLLYDMVSIPSPSGEEERAAERLVDFFEANGREAWIDGGGNVRAPADDAVLLTSHVDTVPGDIPVEVRPAPPEGELPDASDVRVGEPGEPVLWGRGAVDATGPLVAMAVAAVKTGVSFAGVVREEVDSAGARHLIDDRDAPEAVINGEPSGWRGITLGYRGLLEGTYVNTSESGHSSRPEPNAIQHAIDWWHGVEETFTPDDSETAVFDQVTTKPISIDGGLSDDGLAVETTMSVQLRIPPSRPVDEIHELAEAELSTGSVHWGDPMPPVMESPRTDLARAFRVAIRGTGGDVRLLRKTGTSDMNLFAAAWDCPMVTYGPGNSDLDHAPDERLPLSELDRAVTVLTDVCRERL</sequence>
<feature type="active site" description="Proton acceptor" evidence="8">
    <location>
        <position position="176"/>
    </location>
</feature>
<dbReference type="InterPro" id="IPR050072">
    <property type="entry name" value="Peptidase_M20A"/>
</dbReference>
<dbReference type="HAMAP" id="MF_01120">
    <property type="entry name" value="LysK"/>
    <property type="match status" value="1"/>
</dbReference>
<evidence type="ECO:0000256" key="6">
    <source>
        <dbReference type="ARBA" id="ARBA00023154"/>
    </source>
</evidence>
<dbReference type="RefSeq" id="WP_256407795.1">
    <property type="nucleotide sequence ID" value="NZ_JANHDN010000001.1"/>
</dbReference>
<feature type="binding site" evidence="8">
    <location>
        <position position="200"/>
    </location>
    <ligand>
        <name>Zn(2+)</name>
        <dbReference type="ChEBI" id="CHEBI:29105"/>
        <label>1</label>
    </ligand>
</feature>
<dbReference type="InterPro" id="IPR010175">
    <property type="entry name" value="LysK"/>
</dbReference>
<dbReference type="GO" id="GO:0019878">
    <property type="term" value="P:lysine biosynthetic process via aminoadipic acid"/>
    <property type="evidence" value="ECO:0007669"/>
    <property type="project" value="UniProtKB-UniRule"/>
</dbReference>
<dbReference type="InterPro" id="IPR001261">
    <property type="entry name" value="ArgE/DapE_CS"/>
</dbReference>
<comment type="pathway">
    <text evidence="8">Amino-acid biosynthesis; L-lysine biosynthesis via AAA pathway; L-lysine from L-alpha-aminoadipate (Thermus route): step 5/5.</text>
</comment>
<dbReference type="PROSITE" id="PS00758">
    <property type="entry name" value="ARGE_DAPE_CPG2_1"/>
    <property type="match status" value="1"/>
</dbReference>
<comment type="catalytic activity">
    <reaction evidence="8">
        <text>[amino-group carrier protein]-C-terminal-gamma-(L-ornithyl)-L-glutamate + H2O = [amino-group carrier protein]-C-terminal-L-glutamate + L-ornithine</text>
        <dbReference type="Rhea" id="RHEA:52676"/>
        <dbReference type="Rhea" id="RHEA-COMP:9693"/>
        <dbReference type="Rhea" id="RHEA-COMP:13328"/>
        <dbReference type="ChEBI" id="CHEBI:15377"/>
        <dbReference type="ChEBI" id="CHEBI:46911"/>
        <dbReference type="ChEBI" id="CHEBI:78525"/>
        <dbReference type="ChEBI" id="CHEBI:136763"/>
        <dbReference type="EC" id="3.5.1.132"/>
    </reaction>
</comment>
<comment type="function">
    <text evidence="8">Catalyzes the release of L-lysine from [LysW]-gamma-L-lysine and the release of L-ornithine from [LysW]-L-ornithine.</text>
</comment>
<name>A0ABD6AH63_9EURY</name>
<feature type="binding site" evidence="8">
    <location>
        <position position="379"/>
    </location>
    <ligand>
        <name>Zn(2+)</name>
        <dbReference type="ChEBI" id="CHEBI:29105"/>
        <label>2</label>
    </ligand>
</feature>
<dbReference type="NCBIfam" id="NF003367">
    <property type="entry name" value="PRK04443.1"/>
    <property type="match status" value="1"/>
</dbReference>
<evidence type="ECO:0000256" key="5">
    <source>
        <dbReference type="ARBA" id="ARBA00022833"/>
    </source>
</evidence>
<dbReference type="Gene3D" id="3.30.70.360">
    <property type="match status" value="1"/>
</dbReference>
<keyword evidence="8" id="KW-0055">Arginine biosynthesis</keyword>
<evidence type="ECO:0000313" key="11">
    <source>
        <dbReference type="Proteomes" id="UP001596545"/>
    </source>
</evidence>
<dbReference type="NCBIfam" id="TIGR01902">
    <property type="entry name" value="dapE-lys-deAc"/>
    <property type="match status" value="1"/>
</dbReference>
<dbReference type="GO" id="GO:0042450">
    <property type="term" value="P:L-arginine biosynthetic process via ornithine"/>
    <property type="evidence" value="ECO:0007669"/>
    <property type="project" value="UniProtKB-UniRule"/>
</dbReference>
<feature type="binding site" evidence="8">
    <location>
        <position position="107"/>
    </location>
    <ligand>
        <name>Zn(2+)</name>
        <dbReference type="ChEBI" id="CHEBI:29105"/>
        <label>1</label>
    </ligand>
</feature>
<dbReference type="AlphaFoldDB" id="A0ABD6AH63"/>
<dbReference type="GO" id="GO:0050897">
    <property type="term" value="F:cobalt ion binding"/>
    <property type="evidence" value="ECO:0007669"/>
    <property type="project" value="UniProtKB-UniRule"/>
</dbReference>
<feature type="compositionally biased region" description="Basic and acidic residues" evidence="9">
    <location>
        <begin position="1"/>
        <end position="10"/>
    </location>
</feature>
<keyword evidence="3 8" id="KW-0479">Metal-binding</keyword>
<evidence type="ECO:0000256" key="7">
    <source>
        <dbReference type="ARBA" id="ARBA00023285"/>
    </source>
</evidence>
<feature type="region of interest" description="Disordered" evidence="9">
    <location>
        <begin position="1"/>
        <end position="46"/>
    </location>
</feature>
<evidence type="ECO:0000313" key="10">
    <source>
        <dbReference type="EMBL" id="MFC7323527.1"/>
    </source>
</evidence>
<protein>
    <recommendedName>
        <fullName evidence="8">Putative [LysW]-lysine/[LysW]-ornithine hydrolase</fullName>
        <ecNumber evidence="8">3.5.1.130</ecNumber>
        <ecNumber evidence="8">3.5.1.132</ecNumber>
    </recommendedName>
</protein>